<organism evidence="1 2">
    <name type="scientific">Acanthoscelides obtectus</name>
    <name type="common">Bean weevil</name>
    <name type="synonym">Bruchus obtectus</name>
    <dbReference type="NCBI Taxonomy" id="200917"/>
    <lineage>
        <taxon>Eukaryota</taxon>
        <taxon>Metazoa</taxon>
        <taxon>Ecdysozoa</taxon>
        <taxon>Arthropoda</taxon>
        <taxon>Hexapoda</taxon>
        <taxon>Insecta</taxon>
        <taxon>Pterygota</taxon>
        <taxon>Neoptera</taxon>
        <taxon>Endopterygota</taxon>
        <taxon>Coleoptera</taxon>
        <taxon>Polyphaga</taxon>
        <taxon>Cucujiformia</taxon>
        <taxon>Chrysomeloidea</taxon>
        <taxon>Chrysomelidae</taxon>
        <taxon>Bruchinae</taxon>
        <taxon>Bruchini</taxon>
        <taxon>Acanthoscelides</taxon>
    </lineage>
</organism>
<name>A0A9P0NYS5_ACAOB</name>
<gene>
    <name evidence="1" type="ORF">ACAOBT_LOCUS4705</name>
</gene>
<comment type="caution">
    <text evidence="1">The sequence shown here is derived from an EMBL/GenBank/DDBJ whole genome shotgun (WGS) entry which is preliminary data.</text>
</comment>
<sequence length="144" mass="16320">MVGDLSNDNQMLRKDVDGLKLTLNKEESKRLVNNLSITGLVTENDDKEQAVEKTFSLFSFLDTPISRNDVAHFKQVPTKNGVKAIVTLKPEDKKQILTTRSKKGKLTLRNSKCGDTDSRIFVDEELTKETYQLYKRSRQLDGVG</sequence>
<evidence type="ECO:0000313" key="2">
    <source>
        <dbReference type="Proteomes" id="UP001152888"/>
    </source>
</evidence>
<dbReference type="AlphaFoldDB" id="A0A9P0NYS5"/>
<reference evidence="1" key="1">
    <citation type="submission" date="2022-03" db="EMBL/GenBank/DDBJ databases">
        <authorList>
            <person name="Sayadi A."/>
        </authorList>
    </citation>
    <scope>NUCLEOTIDE SEQUENCE</scope>
</reference>
<dbReference type="Proteomes" id="UP001152888">
    <property type="component" value="Unassembled WGS sequence"/>
</dbReference>
<accession>A0A9P0NYS5</accession>
<keyword evidence="2" id="KW-1185">Reference proteome</keyword>
<evidence type="ECO:0000313" key="1">
    <source>
        <dbReference type="EMBL" id="CAH1962503.1"/>
    </source>
</evidence>
<proteinExistence type="predicted"/>
<dbReference type="EMBL" id="CAKOFQ010006702">
    <property type="protein sequence ID" value="CAH1962503.1"/>
    <property type="molecule type" value="Genomic_DNA"/>
</dbReference>
<dbReference type="OrthoDB" id="6762284at2759"/>
<protein>
    <submittedName>
        <fullName evidence="1">Uncharacterized protein</fullName>
    </submittedName>
</protein>